<feature type="domain" description="GFO/IDH/MocA-like oxidoreductase" evidence="8">
    <location>
        <begin position="163"/>
        <end position="270"/>
    </location>
</feature>
<evidence type="ECO:0000256" key="3">
    <source>
        <dbReference type="ARBA" id="ARBA00038984"/>
    </source>
</evidence>
<dbReference type="SUPFAM" id="SSF51735">
    <property type="entry name" value="NAD(P)-binding Rossmann-fold domains"/>
    <property type="match status" value="1"/>
</dbReference>
<evidence type="ECO:0000256" key="1">
    <source>
        <dbReference type="ARBA" id="ARBA00010928"/>
    </source>
</evidence>
<evidence type="ECO:0000259" key="7">
    <source>
        <dbReference type="Pfam" id="PF01408"/>
    </source>
</evidence>
<dbReference type="EMBL" id="HBEY01048498">
    <property type="protein sequence ID" value="CAD8619912.1"/>
    <property type="molecule type" value="Transcribed_RNA"/>
</dbReference>
<dbReference type="InterPro" id="IPR050984">
    <property type="entry name" value="Gfo/Idh/MocA_domain"/>
</dbReference>
<sequence length="364" mass="39401">MTRNMPASFMLLLFSSLQAARSTEVPNLSERQIRWGIMGTGHIAADMVRVLSQLEGTRIAAIGSRSTERAEDFVAAAGIDGAKLYGSYEDLVADGELDVVYVATPSLRHVDDAIKCLRAGHAVLCEKSMAPSVEEAVFVLDLARRKRLFFLHGVWSRFFPAMAEIRRVIASGVIGDVRSAHASFCQNDGAGSCSAALETGIYCAQFLLWAFPGQTPSLRGVCAHRAEGCEHEDHVSALLQFKQGVGTLECSLRHASAREATICGTKGIIRVPFPFWCPTSFTVQTMSGLGSQAWSDPVEHHTPLPSIDGPFNFVNSQGLAYEAMAVNSCLRKGLTEADAFGSDECLRVMQVVTALREAAVSELR</sequence>
<gene>
    <name evidence="9" type="ORF">CPEL01642_LOCUS23293</name>
</gene>
<dbReference type="AlphaFoldDB" id="A0A7S0LRW1"/>
<comment type="catalytic activity">
    <reaction evidence="5">
        <text>D-xylose + NADP(+) = D-xylono-1,5-lactone + NADPH + H(+)</text>
        <dbReference type="Rhea" id="RHEA:22000"/>
        <dbReference type="ChEBI" id="CHEBI:15378"/>
        <dbReference type="ChEBI" id="CHEBI:15867"/>
        <dbReference type="ChEBI" id="CHEBI:53455"/>
        <dbReference type="ChEBI" id="CHEBI:57783"/>
        <dbReference type="ChEBI" id="CHEBI:58349"/>
        <dbReference type="EC" id="1.1.1.179"/>
    </reaction>
</comment>
<dbReference type="Gene3D" id="3.30.360.10">
    <property type="entry name" value="Dihydrodipicolinate Reductase, domain 2"/>
    <property type="match status" value="1"/>
</dbReference>
<evidence type="ECO:0000256" key="6">
    <source>
        <dbReference type="SAM" id="SignalP"/>
    </source>
</evidence>
<evidence type="ECO:0000256" key="2">
    <source>
        <dbReference type="ARBA" id="ARBA00023002"/>
    </source>
</evidence>
<dbReference type="SUPFAM" id="SSF55347">
    <property type="entry name" value="Glyceraldehyde-3-phosphate dehydrogenase-like, C-terminal domain"/>
    <property type="match status" value="1"/>
</dbReference>
<dbReference type="InterPro" id="IPR000683">
    <property type="entry name" value="Gfo/Idh/MocA-like_OxRdtase_N"/>
</dbReference>
<dbReference type="PANTHER" id="PTHR22604">
    <property type="entry name" value="OXIDOREDUCTASES"/>
    <property type="match status" value="1"/>
</dbReference>
<dbReference type="Pfam" id="PF01408">
    <property type="entry name" value="GFO_IDH_MocA"/>
    <property type="match status" value="1"/>
</dbReference>
<evidence type="ECO:0000256" key="5">
    <source>
        <dbReference type="ARBA" id="ARBA00049233"/>
    </source>
</evidence>
<dbReference type="InterPro" id="IPR055170">
    <property type="entry name" value="GFO_IDH_MocA-like_dom"/>
</dbReference>
<feature type="signal peptide" evidence="6">
    <location>
        <begin position="1"/>
        <end position="22"/>
    </location>
</feature>
<dbReference type="GO" id="GO:0000166">
    <property type="term" value="F:nucleotide binding"/>
    <property type="evidence" value="ECO:0007669"/>
    <property type="project" value="InterPro"/>
</dbReference>
<proteinExistence type="inferred from homology"/>
<comment type="similarity">
    <text evidence="1">Belongs to the Gfo/Idh/MocA family.</text>
</comment>
<feature type="chain" id="PRO_5030554636" description="D-xylose 1-dehydrogenase (NADP(+), D-xylono-1,5-lactone-forming)" evidence="6">
    <location>
        <begin position="23"/>
        <end position="364"/>
    </location>
</feature>
<dbReference type="EC" id="1.1.1.179" evidence="3"/>
<dbReference type="Gene3D" id="3.40.50.720">
    <property type="entry name" value="NAD(P)-binding Rossmann-like Domain"/>
    <property type="match status" value="1"/>
</dbReference>
<dbReference type="GO" id="GO:0047837">
    <property type="term" value="F:D-xylose 1-dehydrogenase (NADP+) activity"/>
    <property type="evidence" value="ECO:0007669"/>
    <property type="project" value="UniProtKB-EC"/>
</dbReference>
<protein>
    <recommendedName>
        <fullName evidence="3">D-xylose 1-dehydrogenase (NADP(+), D-xylono-1,5-lactone-forming)</fullName>
        <ecNumber evidence="3">1.1.1.179</ecNumber>
    </recommendedName>
    <alternativeName>
        <fullName evidence="4">D-xylose-NADP dehydrogenase</fullName>
    </alternativeName>
</protein>
<organism evidence="9">
    <name type="scientific">Coccolithus braarudii</name>
    <dbReference type="NCBI Taxonomy" id="221442"/>
    <lineage>
        <taxon>Eukaryota</taxon>
        <taxon>Haptista</taxon>
        <taxon>Haptophyta</taxon>
        <taxon>Prymnesiophyceae</taxon>
        <taxon>Coccolithales</taxon>
        <taxon>Coccolithaceae</taxon>
        <taxon>Coccolithus</taxon>
    </lineage>
</organism>
<evidence type="ECO:0000256" key="4">
    <source>
        <dbReference type="ARBA" id="ARBA00042988"/>
    </source>
</evidence>
<name>A0A7S0LRW1_9EUKA</name>
<evidence type="ECO:0000313" key="9">
    <source>
        <dbReference type="EMBL" id="CAD8619912.1"/>
    </source>
</evidence>
<dbReference type="InterPro" id="IPR036291">
    <property type="entry name" value="NAD(P)-bd_dom_sf"/>
</dbReference>
<dbReference type="PANTHER" id="PTHR22604:SF105">
    <property type="entry name" value="TRANS-1,2-DIHYDROBENZENE-1,2-DIOL DEHYDROGENASE"/>
    <property type="match status" value="1"/>
</dbReference>
<keyword evidence="6" id="KW-0732">Signal</keyword>
<reference evidence="9" key="1">
    <citation type="submission" date="2021-01" db="EMBL/GenBank/DDBJ databases">
        <authorList>
            <person name="Corre E."/>
            <person name="Pelletier E."/>
            <person name="Niang G."/>
            <person name="Scheremetjew M."/>
            <person name="Finn R."/>
            <person name="Kale V."/>
            <person name="Holt S."/>
            <person name="Cochrane G."/>
            <person name="Meng A."/>
            <person name="Brown T."/>
            <person name="Cohen L."/>
        </authorList>
    </citation>
    <scope>NUCLEOTIDE SEQUENCE</scope>
    <source>
        <strain evidence="9">PLY182g</strain>
    </source>
</reference>
<accession>A0A7S0LRW1</accession>
<keyword evidence="2" id="KW-0560">Oxidoreductase</keyword>
<evidence type="ECO:0000259" key="8">
    <source>
        <dbReference type="Pfam" id="PF22725"/>
    </source>
</evidence>
<dbReference type="Pfam" id="PF22725">
    <property type="entry name" value="GFO_IDH_MocA_C3"/>
    <property type="match status" value="1"/>
</dbReference>
<feature type="domain" description="Gfo/Idh/MocA-like oxidoreductase N-terminal" evidence="7">
    <location>
        <begin position="33"/>
        <end position="148"/>
    </location>
</feature>